<feature type="domain" description="FAS1-like dehydratase" evidence="3">
    <location>
        <begin position="38"/>
        <end position="156"/>
    </location>
</feature>
<evidence type="ECO:0000313" key="4">
    <source>
        <dbReference type="EMBL" id="WTR71297.1"/>
    </source>
</evidence>
<dbReference type="Gene3D" id="3.10.129.10">
    <property type="entry name" value="Hotdog Thioesterase"/>
    <property type="match status" value="1"/>
</dbReference>
<reference evidence="4 5" key="1">
    <citation type="submission" date="2022-10" db="EMBL/GenBank/DDBJ databases">
        <title>The complete genomes of actinobacterial strains from the NBC collection.</title>
        <authorList>
            <person name="Joergensen T.S."/>
            <person name="Alvarez Arevalo M."/>
            <person name="Sterndorff E.B."/>
            <person name="Faurdal D."/>
            <person name="Vuksanovic O."/>
            <person name="Mourched A.-S."/>
            <person name="Charusanti P."/>
            <person name="Shaw S."/>
            <person name="Blin K."/>
            <person name="Weber T."/>
        </authorList>
    </citation>
    <scope>NUCLEOTIDE SEQUENCE [LARGE SCALE GENOMIC DNA]</scope>
    <source>
        <strain evidence="4 5">NBC_00123</strain>
    </source>
</reference>
<feature type="domain" description="ChsH2 C-terminal OB-fold" evidence="1">
    <location>
        <begin position="266"/>
        <end position="336"/>
    </location>
</feature>
<feature type="domain" description="ChsH2 rubredoxin-like zinc ribbon" evidence="2">
    <location>
        <begin position="228"/>
        <end position="264"/>
    </location>
</feature>
<organism evidence="4 5">
    <name type="scientific">Streptomyces zaomyceticus</name>
    <dbReference type="NCBI Taxonomy" id="68286"/>
    <lineage>
        <taxon>Bacteria</taxon>
        <taxon>Bacillati</taxon>
        <taxon>Actinomycetota</taxon>
        <taxon>Actinomycetes</taxon>
        <taxon>Kitasatosporales</taxon>
        <taxon>Streptomycetaceae</taxon>
        <taxon>Streptomyces</taxon>
    </lineage>
</organism>
<dbReference type="Pfam" id="PF13452">
    <property type="entry name" value="FAS1_DH_region"/>
    <property type="match status" value="1"/>
</dbReference>
<dbReference type="SUPFAM" id="SSF54637">
    <property type="entry name" value="Thioesterase/thiol ester dehydrase-isomerase"/>
    <property type="match status" value="1"/>
</dbReference>
<dbReference type="PANTHER" id="PTHR34075:SF5">
    <property type="entry name" value="BLR3430 PROTEIN"/>
    <property type="match status" value="1"/>
</dbReference>
<sequence>MTLTERDGAAGTRSAPDGLYGRLAGFAGRAAATAGLGKDPVNLPMIRHWCEAMGDAHPAYRGPDAVAPPTMLQAWTMGGLSGHTDRSSAHEELFALLDGAGYTSVVATDCEQEYLRPLRPGDEVTFDTVIESVSELKTTKLGTGHFVTTRTDVRAGGELAGTHRFRILKYAPAAGPPKPTAPETADPKPVAPTVTTKAAAPNIADTKPAAPPVRRPRPVINRDNAGFWEGVAAHRLLIQRCGDCAALRFPWLPGCADCGSREWDTVDASGAGTVFSYVVMHHPSFPAFTATDDPAAAGGPYAVGLIELAEGVRMISNVVGVPYDKVRIGMPVRLEFLRVDEELELPVFRAEGED</sequence>
<dbReference type="Pfam" id="PF01796">
    <property type="entry name" value="OB_ChsH2_C"/>
    <property type="match status" value="1"/>
</dbReference>
<dbReference type="InterPro" id="IPR012340">
    <property type="entry name" value="NA-bd_OB-fold"/>
</dbReference>
<dbReference type="InterPro" id="IPR052513">
    <property type="entry name" value="Thioester_dehydratase-like"/>
</dbReference>
<dbReference type="PANTHER" id="PTHR34075">
    <property type="entry name" value="BLR3430 PROTEIN"/>
    <property type="match status" value="1"/>
</dbReference>
<dbReference type="InterPro" id="IPR022002">
    <property type="entry name" value="ChsH2_Znr"/>
</dbReference>
<dbReference type="Proteomes" id="UP001622594">
    <property type="component" value="Chromosome"/>
</dbReference>
<evidence type="ECO:0000259" key="3">
    <source>
        <dbReference type="Pfam" id="PF13452"/>
    </source>
</evidence>
<evidence type="ECO:0000259" key="1">
    <source>
        <dbReference type="Pfam" id="PF01796"/>
    </source>
</evidence>
<evidence type="ECO:0000313" key="5">
    <source>
        <dbReference type="Proteomes" id="UP001622594"/>
    </source>
</evidence>
<dbReference type="EMBL" id="CP108188">
    <property type="protein sequence ID" value="WTR71297.1"/>
    <property type="molecule type" value="Genomic_DNA"/>
</dbReference>
<accession>A0ABZ1LA92</accession>
<dbReference type="Gene3D" id="6.10.30.10">
    <property type="match status" value="1"/>
</dbReference>
<dbReference type="InterPro" id="IPR002878">
    <property type="entry name" value="ChsH2_C"/>
</dbReference>
<name>A0ABZ1LA92_9ACTN</name>
<evidence type="ECO:0000259" key="2">
    <source>
        <dbReference type="Pfam" id="PF12172"/>
    </source>
</evidence>
<dbReference type="InterPro" id="IPR029069">
    <property type="entry name" value="HotDog_dom_sf"/>
</dbReference>
<keyword evidence="5" id="KW-1185">Reference proteome</keyword>
<protein>
    <submittedName>
        <fullName evidence="4">OB-fold domain-containing protein</fullName>
    </submittedName>
</protein>
<dbReference type="SUPFAM" id="SSF50249">
    <property type="entry name" value="Nucleic acid-binding proteins"/>
    <property type="match status" value="1"/>
</dbReference>
<dbReference type="Pfam" id="PF12172">
    <property type="entry name" value="zf-ChsH2"/>
    <property type="match status" value="1"/>
</dbReference>
<dbReference type="RefSeq" id="WP_371636014.1">
    <property type="nucleotide sequence ID" value="NZ_CP108062.1"/>
</dbReference>
<proteinExistence type="predicted"/>
<gene>
    <name evidence="4" type="ORF">OG814_19435</name>
</gene>
<dbReference type="InterPro" id="IPR039569">
    <property type="entry name" value="FAS1-like_DH_region"/>
</dbReference>